<comment type="caution">
    <text evidence="1">The sequence shown here is derived from an EMBL/GenBank/DDBJ whole genome shotgun (WGS) entry which is preliminary data.</text>
</comment>
<protein>
    <submittedName>
        <fullName evidence="1">Uncharacterized protein</fullName>
    </submittedName>
</protein>
<dbReference type="Proteomes" id="UP000093111">
    <property type="component" value="Unassembled WGS sequence"/>
</dbReference>
<organism evidence="1 2">
    <name type="scientific">Pararhizobium polonicum</name>
    <dbReference type="NCBI Taxonomy" id="1612624"/>
    <lineage>
        <taxon>Bacteria</taxon>
        <taxon>Pseudomonadati</taxon>
        <taxon>Pseudomonadota</taxon>
        <taxon>Alphaproteobacteria</taxon>
        <taxon>Hyphomicrobiales</taxon>
        <taxon>Rhizobiaceae</taxon>
        <taxon>Rhizobium/Agrobacterium group</taxon>
        <taxon>Pararhizobium</taxon>
    </lineage>
</organism>
<gene>
    <name evidence="1" type="ORF">ADU59_13375</name>
</gene>
<dbReference type="EMBL" id="LGLV01000008">
    <property type="protein sequence ID" value="OBZ94806.1"/>
    <property type="molecule type" value="Genomic_DNA"/>
</dbReference>
<keyword evidence="2" id="KW-1185">Reference proteome</keyword>
<name>A0A1C7P1G2_9HYPH</name>
<dbReference type="AlphaFoldDB" id="A0A1C7P1G2"/>
<evidence type="ECO:0000313" key="2">
    <source>
        <dbReference type="Proteomes" id="UP000093111"/>
    </source>
</evidence>
<dbReference type="STRING" id="1612624.ADU59_13375"/>
<proteinExistence type="predicted"/>
<sequence length="72" mass="8127">MFCKAIELKEYPSNSRKTETVSELDLSIHYRPIALKAVLAAHTVLATGLRNNEDSPPEQSRIMRALLTSERD</sequence>
<evidence type="ECO:0000313" key="1">
    <source>
        <dbReference type="EMBL" id="OBZ94806.1"/>
    </source>
</evidence>
<accession>A0A1C7P1G2</accession>
<reference evidence="1 2" key="1">
    <citation type="journal article" date="2016" name="Syst. Appl. Microbiol.">
        <title>Pararhizobium polonicum sp. nov. isolated from tumors on stone fruit rootstocks.</title>
        <authorList>
            <person name="Pulawska J."/>
            <person name="Kuzmanovic N."/>
            <person name="Willems A."/>
            <person name="Pothier J.F."/>
        </authorList>
    </citation>
    <scope>NUCLEOTIDE SEQUENCE [LARGE SCALE GENOMIC DNA]</scope>
    <source>
        <strain evidence="1 2">F5.1</strain>
    </source>
</reference>